<dbReference type="InterPro" id="IPR029058">
    <property type="entry name" value="AB_hydrolase_fold"/>
</dbReference>
<name>A0A3B0YN97_9ZZZZ</name>
<dbReference type="InterPro" id="IPR022742">
    <property type="entry name" value="Hydrolase_4"/>
</dbReference>
<feature type="domain" description="Serine aminopeptidase S33" evidence="2">
    <location>
        <begin position="76"/>
        <end position="184"/>
    </location>
</feature>
<reference evidence="3" key="1">
    <citation type="submission" date="2018-06" db="EMBL/GenBank/DDBJ databases">
        <authorList>
            <person name="Zhirakovskaya E."/>
        </authorList>
    </citation>
    <scope>NUCLEOTIDE SEQUENCE</scope>
</reference>
<feature type="transmembrane region" description="Helical" evidence="1">
    <location>
        <begin position="6"/>
        <end position="29"/>
    </location>
</feature>
<protein>
    <recommendedName>
        <fullName evidence="2">Serine aminopeptidase S33 domain-containing protein</fullName>
    </recommendedName>
</protein>
<keyword evidence="1" id="KW-1133">Transmembrane helix</keyword>
<gene>
    <name evidence="3" type="ORF">MNBD_GAMMA12-1586</name>
</gene>
<evidence type="ECO:0000256" key="1">
    <source>
        <dbReference type="SAM" id="Phobius"/>
    </source>
</evidence>
<dbReference type="Gene3D" id="3.40.50.1820">
    <property type="entry name" value="alpha/beta hydrolase"/>
    <property type="match status" value="1"/>
</dbReference>
<proteinExistence type="predicted"/>
<dbReference type="PANTHER" id="PTHR12277">
    <property type="entry name" value="ALPHA/BETA HYDROLASE DOMAIN-CONTAINING PROTEIN"/>
    <property type="match status" value="1"/>
</dbReference>
<dbReference type="SUPFAM" id="SSF53474">
    <property type="entry name" value="alpha/beta-Hydrolases"/>
    <property type="match status" value="1"/>
</dbReference>
<dbReference type="AlphaFoldDB" id="A0A3B0YN97"/>
<sequence>MSKNLFKYIISLLLLSSAIYLVSCLYMFINQDKLIYIPTSQLTTDPSSLGLEFSQHWITTSDNERLHSWYIPANNARYTLLFFHGNTGNISNRMDTIQIFNQLGLNILIIDYRGYGKSSGTPSEQGTYLDGDASWDYLVNKLKIAPESIIIFGRSLGGGIATELATKVHSAGLVLESTYTTMPAVAKDVYPFMPASLILHTQYSNIDKIRNIHCPLLIIHSTEDEYIGFHHGQALYNAYNPRANQGQKHFVAIAGAHNDGFFTSIDQYKQGIKEYITILDNHAATLQQFQQHTRTRVE</sequence>
<dbReference type="EMBL" id="UOFL01000092">
    <property type="protein sequence ID" value="VAW75739.1"/>
    <property type="molecule type" value="Genomic_DNA"/>
</dbReference>
<dbReference type="Pfam" id="PF12146">
    <property type="entry name" value="Hydrolase_4"/>
    <property type="match status" value="1"/>
</dbReference>
<organism evidence="3">
    <name type="scientific">hydrothermal vent metagenome</name>
    <dbReference type="NCBI Taxonomy" id="652676"/>
    <lineage>
        <taxon>unclassified sequences</taxon>
        <taxon>metagenomes</taxon>
        <taxon>ecological metagenomes</taxon>
    </lineage>
</organism>
<evidence type="ECO:0000313" key="3">
    <source>
        <dbReference type="EMBL" id="VAW75739.1"/>
    </source>
</evidence>
<accession>A0A3B0YN97</accession>
<dbReference type="PANTHER" id="PTHR12277:SF81">
    <property type="entry name" value="PROTEIN ABHD13"/>
    <property type="match status" value="1"/>
</dbReference>
<keyword evidence="1" id="KW-0472">Membrane</keyword>
<evidence type="ECO:0000259" key="2">
    <source>
        <dbReference type="Pfam" id="PF12146"/>
    </source>
</evidence>
<keyword evidence="1" id="KW-0812">Transmembrane</keyword>